<proteinExistence type="predicted"/>
<keyword evidence="2" id="KW-1185">Reference proteome</keyword>
<name>A0ABS7DNF7_9FIRM</name>
<dbReference type="RefSeq" id="WP_219965214.1">
    <property type="nucleotide sequence ID" value="NZ_JAGFNZ010000002.1"/>
</dbReference>
<dbReference type="Proteomes" id="UP000719942">
    <property type="component" value="Unassembled WGS sequence"/>
</dbReference>
<dbReference type="EMBL" id="JAGFNZ010000002">
    <property type="protein sequence ID" value="MBW7572839.1"/>
    <property type="molecule type" value="Genomic_DNA"/>
</dbReference>
<reference evidence="1 2" key="1">
    <citation type="submission" date="2021-03" db="EMBL/GenBank/DDBJ databases">
        <title>Caproiciproducens sp. nov. isolated from feces of cow.</title>
        <authorList>
            <person name="Choi J.-Y."/>
        </authorList>
    </citation>
    <scope>NUCLEOTIDE SEQUENCE [LARGE SCALE GENOMIC DNA]</scope>
    <source>
        <strain evidence="1 2">AGMB10547</strain>
    </source>
</reference>
<comment type="caution">
    <text evidence="1">The sequence shown here is derived from an EMBL/GenBank/DDBJ whole genome shotgun (WGS) entry which is preliminary data.</text>
</comment>
<evidence type="ECO:0000313" key="2">
    <source>
        <dbReference type="Proteomes" id="UP000719942"/>
    </source>
</evidence>
<evidence type="ECO:0000313" key="1">
    <source>
        <dbReference type="EMBL" id="MBW7572839.1"/>
    </source>
</evidence>
<accession>A0ABS7DNF7</accession>
<gene>
    <name evidence="1" type="ORF">J5W02_08420</name>
</gene>
<protein>
    <submittedName>
        <fullName evidence="1">Uncharacterized protein</fullName>
    </submittedName>
</protein>
<sequence>MGKVWGEKFLHSFPSHTNKSTLASGMAQVPLFTDDYTYGTVTKRYREVYVSGVFAYFQTEVTTKAYVVKDGKTTSLGTDVKIFEGNGPLLYNV</sequence>
<organism evidence="1 2">
    <name type="scientific">Caproiciproducens faecalis</name>
    <dbReference type="NCBI Taxonomy" id="2820301"/>
    <lineage>
        <taxon>Bacteria</taxon>
        <taxon>Bacillati</taxon>
        <taxon>Bacillota</taxon>
        <taxon>Clostridia</taxon>
        <taxon>Eubacteriales</taxon>
        <taxon>Acutalibacteraceae</taxon>
        <taxon>Caproiciproducens</taxon>
    </lineage>
</organism>